<dbReference type="Proteomes" id="UP001276659">
    <property type="component" value="Unassembled WGS sequence"/>
</dbReference>
<organism evidence="1 2">
    <name type="scientific">Lepraria neglecta</name>
    <dbReference type="NCBI Taxonomy" id="209136"/>
    <lineage>
        <taxon>Eukaryota</taxon>
        <taxon>Fungi</taxon>
        <taxon>Dikarya</taxon>
        <taxon>Ascomycota</taxon>
        <taxon>Pezizomycotina</taxon>
        <taxon>Lecanoromycetes</taxon>
        <taxon>OSLEUM clade</taxon>
        <taxon>Lecanoromycetidae</taxon>
        <taxon>Lecanorales</taxon>
        <taxon>Lecanorineae</taxon>
        <taxon>Stereocaulaceae</taxon>
        <taxon>Lepraria</taxon>
    </lineage>
</organism>
<dbReference type="EMBL" id="JASNWA010000009">
    <property type="protein sequence ID" value="KAK3169892.1"/>
    <property type="molecule type" value="Genomic_DNA"/>
</dbReference>
<reference evidence="1" key="1">
    <citation type="submission" date="2022-11" db="EMBL/GenBank/DDBJ databases">
        <title>Chromosomal genome sequence assembly and mating type (MAT) locus characterization of the leprose asexual lichenized fungus Lepraria neglecta (Nyl.) Erichsen.</title>
        <authorList>
            <person name="Allen J.L."/>
            <person name="Pfeffer B."/>
        </authorList>
    </citation>
    <scope>NUCLEOTIDE SEQUENCE</scope>
    <source>
        <strain evidence="1">Allen 5258</strain>
    </source>
</reference>
<proteinExistence type="predicted"/>
<accession>A0AAD9Z3Z6</accession>
<comment type="caution">
    <text evidence="1">The sequence shown here is derived from an EMBL/GenBank/DDBJ whole genome shotgun (WGS) entry which is preliminary data.</text>
</comment>
<sequence length="199" mass="22785">MPLLGNKIKRQNYQGISKMESTPPLTQVEANCDSATPSQPQVLITNPRIAFISGHMNITPLQYSTHYKPRLDSALSLGHHIVIVDASALTYLLAQIDRYPDVRQHITVHVSRPGQLSKFQAMGVRTECSDERCDRREPQKRHLDRDARMTRASDNDILWARSEDEEREFYGEGWRARVSATEMNRLRRVEIEKDSLADG</sequence>
<evidence type="ECO:0000313" key="1">
    <source>
        <dbReference type="EMBL" id="KAK3169892.1"/>
    </source>
</evidence>
<gene>
    <name evidence="1" type="ORF">OEA41_009276</name>
</gene>
<evidence type="ECO:0000313" key="2">
    <source>
        <dbReference type="Proteomes" id="UP001276659"/>
    </source>
</evidence>
<name>A0AAD9Z3Z6_9LECA</name>
<protein>
    <submittedName>
        <fullName evidence="1">Uncharacterized protein</fullName>
    </submittedName>
</protein>
<dbReference type="AlphaFoldDB" id="A0AAD9Z3Z6"/>
<keyword evidence="2" id="KW-1185">Reference proteome</keyword>